<dbReference type="EMBL" id="CAJOBC010095800">
    <property type="protein sequence ID" value="CAF4435294.1"/>
    <property type="molecule type" value="Genomic_DNA"/>
</dbReference>
<evidence type="ECO:0000313" key="2">
    <source>
        <dbReference type="EMBL" id="CAF1571698.1"/>
    </source>
</evidence>
<evidence type="ECO:0000313" key="3">
    <source>
        <dbReference type="EMBL" id="CAF4435294.1"/>
    </source>
</evidence>
<reference evidence="2" key="1">
    <citation type="submission" date="2021-02" db="EMBL/GenBank/DDBJ databases">
        <authorList>
            <person name="Nowell W R."/>
        </authorList>
    </citation>
    <scope>NUCLEOTIDE SEQUENCE</scope>
</reference>
<protein>
    <submittedName>
        <fullName evidence="2">Uncharacterized protein</fullName>
    </submittedName>
</protein>
<feature type="non-terminal residue" evidence="2">
    <location>
        <position position="43"/>
    </location>
</feature>
<dbReference type="Proteomes" id="UP000681722">
    <property type="component" value="Unassembled WGS sequence"/>
</dbReference>
<evidence type="ECO:0000256" key="1">
    <source>
        <dbReference type="SAM" id="MobiDB-lite"/>
    </source>
</evidence>
<keyword evidence="4" id="KW-1185">Reference proteome</keyword>
<feature type="region of interest" description="Disordered" evidence="1">
    <location>
        <begin position="1"/>
        <end position="43"/>
    </location>
</feature>
<organism evidence="2 4">
    <name type="scientific">Didymodactylos carnosus</name>
    <dbReference type="NCBI Taxonomy" id="1234261"/>
    <lineage>
        <taxon>Eukaryota</taxon>
        <taxon>Metazoa</taxon>
        <taxon>Spiralia</taxon>
        <taxon>Gnathifera</taxon>
        <taxon>Rotifera</taxon>
        <taxon>Eurotatoria</taxon>
        <taxon>Bdelloidea</taxon>
        <taxon>Philodinida</taxon>
        <taxon>Philodinidae</taxon>
        <taxon>Didymodactylos</taxon>
    </lineage>
</organism>
<sequence>MFDKPNSPPKKRPLVQHETNFHMHHVAERGHRHSQQPYKSRQL</sequence>
<dbReference type="Proteomes" id="UP000663829">
    <property type="component" value="Unassembled WGS sequence"/>
</dbReference>
<proteinExistence type="predicted"/>
<gene>
    <name evidence="2" type="ORF">GPM918_LOCUS40441</name>
    <name evidence="3" type="ORF">SRO942_LOCUS41388</name>
</gene>
<accession>A0A815YL63</accession>
<dbReference type="AlphaFoldDB" id="A0A815YL63"/>
<evidence type="ECO:0000313" key="4">
    <source>
        <dbReference type="Proteomes" id="UP000663829"/>
    </source>
</evidence>
<dbReference type="EMBL" id="CAJNOQ010029959">
    <property type="protein sequence ID" value="CAF1571698.1"/>
    <property type="molecule type" value="Genomic_DNA"/>
</dbReference>
<comment type="caution">
    <text evidence="2">The sequence shown here is derived from an EMBL/GenBank/DDBJ whole genome shotgun (WGS) entry which is preliminary data.</text>
</comment>
<name>A0A815YL63_9BILA</name>
<feature type="compositionally biased region" description="Basic and acidic residues" evidence="1">
    <location>
        <begin position="19"/>
        <end position="29"/>
    </location>
</feature>